<accession>A0A4R4K6I6</accession>
<proteinExistence type="predicted"/>
<feature type="signal peptide" evidence="1">
    <location>
        <begin position="1"/>
        <end position="19"/>
    </location>
</feature>
<dbReference type="Proteomes" id="UP000295706">
    <property type="component" value="Unassembled WGS sequence"/>
</dbReference>
<feature type="chain" id="PRO_5020760885" description="Outer membrane protein beta-barrel domain-containing protein" evidence="1">
    <location>
        <begin position="20"/>
        <end position="173"/>
    </location>
</feature>
<keyword evidence="3" id="KW-1185">Reference proteome</keyword>
<evidence type="ECO:0008006" key="4">
    <source>
        <dbReference type="Google" id="ProtNLM"/>
    </source>
</evidence>
<dbReference type="OrthoDB" id="9790491at2"/>
<name>A0A4R4K6I6_9BACT</name>
<dbReference type="AlphaFoldDB" id="A0A4R4K6I6"/>
<gene>
    <name evidence="2" type="ORF">EZE20_18980</name>
</gene>
<reference evidence="2 3" key="1">
    <citation type="submission" date="2019-02" db="EMBL/GenBank/DDBJ databases">
        <title>Arundinibacter roseus gen. nov., sp. nov., a new member of the family Cytophagaceae.</title>
        <authorList>
            <person name="Szuroczki S."/>
            <person name="Khayer B."/>
            <person name="Sproer C."/>
            <person name="Toumi M."/>
            <person name="Szabo A."/>
            <person name="Felfoldi T."/>
            <person name="Schumann P."/>
            <person name="Toth E."/>
        </authorList>
    </citation>
    <scope>NUCLEOTIDE SEQUENCE [LARGE SCALE GENOMIC DNA]</scope>
    <source>
        <strain evidence="2 3">DMA-k-7a</strain>
    </source>
</reference>
<organism evidence="2 3">
    <name type="scientific">Arundinibacter roseus</name>
    <dbReference type="NCBI Taxonomy" id="2070510"/>
    <lineage>
        <taxon>Bacteria</taxon>
        <taxon>Pseudomonadati</taxon>
        <taxon>Bacteroidota</taxon>
        <taxon>Cytophagia</taxon>
        <taxon>Cytophagales</taxon>
        <taxon>Spirosomataceae</taxon>
        <taxon>Arundinibacter</taxon>
    </lineage>
</organism>
<evidence type="ECO:0000313" key="2">
    <source>
        <dbReference type="EMBL" id="TDB61829.1"/>
    </source>
</evidence>
<dbReference type="EMBL" id="SMJU01000013">
    <property type="protein sequence ID" value="TDB61829.1"/>
    <property type="molecule type" value="Genomic_DNA"/>
</dbReference>
<evidence type="ECO:0000256" key="1">
    <source>
        <dbReference type="SAM" id="SignalP"/>
    </source>
</evidence>
<keyword evidence="1" id="KW-0732">Signal</keyword>
<evidence type="ECO:0000313" key="3">
    <source>
        <dbReference type="Proteomes" id="UP000295706"/>
    </source>
</evidence>
<dbReference type="RefSeq" id="WP_132120631.1">
    <property type="nucleotide sequence ID" value="NZ_SMJU01000013.1"/>
</dbReference>
<comment type="caution">
    <text evidence="2">The sequence shown here is derived from an EMBL/GenBank/DDBJ whole genome shotgun (WGS) entry which is preliminary data.</text>
</comment>
<sequence length="173" mass="19215">MRIYMLLFLVAGLSVSTFAQPRRWAVGAKLGEPTALNLRKYGDRNALDIALGTYGGLVGKNRVYRKGTYQSVGVMLNVTYLWYVPFINNRMTAYAGFGGQINARHYYPDPSAMTAEVSYPKSISLGPGGTVGLEYFSRMKTTSFFLEGGGYTELLPDFLFLSPQLSFGIRNNF</sequence>
<protein>
    <recommendedName>
        <fullName evidence="4">Outer membrane protein beta-barrel domain-containing protein</fullName>
    </recommendedName>
</protein>